<dbReference type="HOGENOM" id="CLU_2791432_0_0_9"/>
<dbReference type="Proteomes" id="UP000003577">
    <property type="component" value="Unassembled WGS sequence"/>
</dbReference>
<dbReference type="AlphaFoldDB" id="A5KPS8"/>
<feature type="compositionally biased region" description="Basic and acidic residues" evidence="1">
    <location>
        <begin position="1"/>
        <end position="22"/>
    </location>
</feature>
<comment type="caution">
    <text evidence="2">The sequence shown here is derived from an EMBL/GenBank/DDBJ whole genome shotgun (WGS) entry which is preliminary data.</text>
</comment>
<feature type="compositionally biased region" description="Basic and acidic residues" evidence="1">
    <location>
        <begin position="29"/>
        <end position="47"/>
    </location>
</feature>
<reference evidence="2 3" key="2">
    <citation type="submission" date="2007-04" db="EMBL/GenBank/DDBJ databases">
        <title>Draft genome sequence of Ruminococcus torques (ATCC 27756).</title>
        <authorList>
            <person name="Sudarsanam P."/>
            <person name="Ley R."/>
            <person name="Guruge J."/>
            <person name="Turnbaugh P.J."/>
            <person name="Mahowald M."/>
            <person name="Liep D."/>
            <person name="Gordon J."/>
        </authorList>
    </citation>
    <scope>NUCLEOTIDE SEQUENCE [LARGE SCALE GENOMIC DNA]</scope>
    <source>
        <strain evidence="2 3">ATCC 27756</strain>
    </source>
</reference>
<proteinExistence type="predicted"/>
<accession>A5KPS8</accession>
<dbReference type="PaxDb" id="411460-RUMTOR_02263"/>
<protein>
    <submittedName>
        <fullName evidence="2">Uncharacterized protein</fullName>
    </submittedName>
</protein>
<sequence length="68" mass="8032">MRCEAARRLKIENKRQNQDADKKRVRNGGNEDERDHDMCDRRCSDRGRVVGSRKRIIFASKKKGETKK</sequence>
<gene>
    <name evidence="2" type="ORF">RUMTOR_02263</name>
</gene>
<name>A5KPS8_9FIRM</name>
<feature type="region of interest" description="Disordered" evidence="1">
    <location>
        <begin position="1"/>
        <end position="47"/>
    </location>
</feature>
<reference evidence="2 3" key="1">
    <citation type="submission" date="2007-03" db="EMBL/GenBank/DDBJ databases">
        <authorList>
            <person name="Fulton L."/>
            <person name="Clifton S."/>
            <person name="Fulton B."/>
            <person name="Xu J."/>
            <person name="Minx P."/>
            <person name="Pepin K.H."/>
            <person name="Johnson M."/>
            <person name="Thiruvilangam P."/>
            <person name="Bhonagiri V."/>
            <person name="Nash W.E."/>
            <person name="Mardis E.R."/>
            <person name="Wilson R.K."/>
        </authorList>
    </citation>
    <scope>NUCLEOTIDE SEQUENCE [LARGE SCALE GENOMIC DNA]</scope>
    <source>
        <strain evidence="2 3">ATCC 27756</strain>
    </source>
</reference>
<evidence type="ECO:0000313" key="3">
    <source>
        <dbReference type="Proteomes" id="UP000003577"/>
    </source>
</evidence>
<evidence type="ECO:0000313" key="2">
    <source>
        <dbReference type="EMBL" id="EDK23582.1"/>
    </source>
</evidence>
<dbReference type="EMBL" id="AAVP02000013">
    <property type="protein sequence ID" value="EDK23582.1"/>
    <property type="molecule type" value="Genomic_DNA"/>
</dbReference>
<evidence type="ECO:0000256" key="1">
    <source>
        <dbReference type="SAM" id="MobiDB-lite"/>
    </source>
</evidence>
<organism evidence="2 3">
    <name type="scientific">[Ruminococcus] torques ATCC 27756</name>
    <dbReference type="NCBI Taxonomy" id="411460"/>
    <lineage>
        <taxon>Bacteria</taxon>
        <taxon>Bacillati</taxon>
        <taxon>Bacillota</taxon>
        <taxon>Clostridia</taxon>
        <taxon>Lachnospirales</taxon>
        <taxon>Lachnospiraceae</taxon>
        <taxon>Mediterraneibacter</taxon>
    </lineage>
</organism>